<dbReference type="EMBL" id="SGXM01000013">
    <property type="protein sequence ID" value="RZT29088.1"/>
    <property type="molecule type" value="Genomic_DNA"/>
</dbReference>
<proteinExistence type="predicted"/>
<dbReference type="OrthoDB" id="9032601at2"/>
<organism evidence="1 2">
    <name type="scientific">Cupriavidus agavae</name>
    <dbReference type="NCBI Taxonomy" id="1001822"/>
    <lineage>
        <taxon>Bacteria</taxon>
        <taxon>Pseudomonadati</taxon>
        <taxon>Pseudomonadota</taxon>
        <taxon>Betaproteobacteria</taxon>
        <taxon>Burkholderiales</taxon>
        <taxon>Burkholderiaceae</taxon>
        <taxon>Cupriavidus</taxon>
    </lineage>
</organism>
<sequence length="377" mass="41849">MLFDPRSFVPALDAGQPGWAPAQQHSVAGRRPAHDFLTLPAVSASIPASGILTFGDERDINDLVIAQFRAGVIDAKHVSNPAGVGDAFAQAFYGWLAPRVPTTKVLSFDFALIDHQAVESEISEFGFDMQETSALYLGIRLEEETVYTVTEERAAAMRALHPSLVFMTFQLIRAATARSLHLRTPDDLLDMFARWHWEFEPLTDDDEAREVLKERYGGDDPDIDRYLPSVVRPLLAPDETLPRWQWAQSDRNLSLLSRRKLRELARLGASDWRGSLCTALADLDLAISRMGKATLLHNAQWAEPAYSAATIAYAETDYVGEVLDDHFECANNSGSATLFQCFIPLAGKTATIQAQYAVLDDTLKLIAVLDRVLEHFS</sequence>
<dbReference type="AlphaFoldDB" id="A0A4Q7RAA3"/>
<name>A0A4Q7RAA3_9BURK</name>
<dbReference type="Pfam" id="PF14456">
    <property type="entry name" value="alpha-hel2"/>
    <property type="match status" value="1"/>
</dbReference>
<evidence type="ECO:0000313" key="2">
    <source>
        <dbReference type="Proteomes" id="UP000291078"/>
    </source>
</evidence>
<reference evidence="1 2" key="1">
    <citation type="journal article" date="2015" name="Stand. Genomic Sci.">
        <title>Genomic Encyclopedia of Bacterial and Archaeal Type Strains, Phase III: the genomes of soil and plant-associated and newly described type strains.</title>
        <authorList>
            <person name="Whitman W.B."/>
            <person name="Woyke T."/>
            <person name="Klenk H.P."/>
            <person name="Zhou Y."/>
            <person name="Lilburn T.G."/>
            <person name="Beck B.J."/>
            <person name="De Vos P."/>
            <person name="Vandamme P."/>
            <person name="Eisen J.A."/>
            <person name="Garrity G."/>
            <person name="Hugenholtz P."/>
            <person name="Kyrpides N.C."/>
        </authorList>
    </citation>
    <scope>NUCLEOTIDE SEQUENCE [LARGE SCALE GENOMIC DNA]</scope>
    <source>
        <strain evidence="1 2">ASC-9842</strain>
    </source>
</reference>
<accession>A0A4Q7RAA3</accession>
<comment type="caution">
    <text evidence="1">The sequence shown here is derived from an EMBL/GenBank/DDBJ whole genome shotgun (WGS) entry which is preliminary data.</text>
</comment>
<dbReference type="Proteomes" id="UP000291078">
    <property type="component" value="Unassembled WGS sequence"/>
</dbReference>
<dbReference type="InterPro" id="IPR022283">
    <property type="entry name" value="PRTRC_protein-F"/>
</dbReference>
<keyword evidence="2" id="KW-1185">Reference proteome</keyword>
<dbReference type="NCBIfam" id="TIGR03742">
    <property type="entry name" value="PRTRC_F"/>
    <property type="match status" value="1"/>
</dbReference>
<gene>
    <name evidence="1" type="ORF">EV147_5050</name>
</gene>
<evidence type="ECO:0000313" key="1">
    <source>
        <dbReference type="EMBL" id="RZT29088.1"/>
    </source>
</evidence>
<protein>
    <submittedName>
        <fullName evidence="1">PRTRC genetic system protein F</fullName>
    </submittedName>
</protein>
<dbReference type="RefSeq" id="WP_130393937.1">
    <property type="nucleotide sequence ID" value="NZ_SGXM01000013.1"/>
</dbReference>